<organism evidence="2 3">
    <name type="scientific">Aegilops tauschii subsp. strangulata</name>
    <name type="common">Goatgrass</name>
    <dbReference type="NCBI Taxonomy" id="200361"/>
    <lineage>
        <taxon>Eukaryota</taxon>
        <taxon>Viridiplantae</taxon>
        <taxon>Streptophyta</taxon>
        <taxon>Embryophyta</taxon>
        <taxon>Tracheophyta</taxon>
        <taxon>Spermatophyta</taxon>
        <taxon>Magnoliopsida</taxon>
        <taxon>Liliopsida</taxon>
        <taxon>Poales</taxon>
        <taxon>Poaceae</taxon>
        <taxon>BOP clade</taxon>
        <taxon>Pooideae</taxon>
        <taxon>Triticodae</taxon>
        <taxon>Triticeae</taxon>
        <taxon>Triticinae</taxon>
        <taxon>Aegilops</taxon>
    </lineage>
</organism>
<reference evidence="3" key="2">
    <citation type="journal article" date="2017" name="Nat. Plants">
        <title>The Aegilops tauschii genome reveals multiple impacts of transposons.</title>
        <authorList>
            <person name="Zhao G."/>
            <person name="Zou C."/>
            <person name="Li K."/>
            <person name="Wang K."/>
            <person name="Li T."/>
            <person name="Gao L."/>
            <person name="Zhang X."/>
            <person name="Wang H."/>
            <person name="Yang Z."/>
            <person name="Liu X."/>
            <person name="Jiang W."/>
            <person name="Mao L."/>
            <person name="Kong X."/>
            <person name="Jiao Y."/>
            <person name="Jia J."/>
        </authorList>
    </citation>
    <scope>NUCLEOTIDE SEQUENCE [LARGE SCALE GENOMIC DNA]</scope>
    <source>
        <strain evidence="3">cv. AL8/78</strain>
    </source>
</reference>
<dbReference type="Pfam" id="PF00078">
    <property type="entry name" value="RVT_1"/>
    <property type="match status" value="1"/>
</dbReference>
<dbReference type="EnsemblPlants" id="AET5Gv20815000.1">
    <property type="protein sequence ID" value="AET5Gv20815000.1"/>
    <property type="gene ID" value="AET5Gv20815000"/>
</dbReference>
<dbReference type="AlphaFoldDB" id="A0A453LKM7"/>
<protein>
    <recommendedName>
        <fullName evidence="1">Reverse transcriptase domain-containing protein</fullName>
    </recommendedName>
</protein>
<evidence type="ECO:0000259" key="1">
    <source>
        <dbReference type="Pfam" id="PF00078"/>
    </source>
</evidence>
<dbReference type="Gramene" id="AET5Gv20815000.1">
    <property type="protein sequence ID" value="AET5Gv20815000.1"/>
    <property type="gene ID" value="AET5Gv20815000"/>
</dbReference>
<keyword evidence="3" id="KW-1185">Reference proteome</keyword>
<evidence type="ECO:0000313" key="3">
    <source>
        <dbReference type="Proteomes" id="UP000015105"/>
    </source>
</evidence>
<proteinExistence type="predicted"/>
<accession>A0A453LKM7</accession>
<dbReference type="InterPro" id="IPR043502">
    <property type="entry name" value="DNA/RNA_pol_sf"/>
</dbReference>
<reference evidence="3" key="1">
    <citation type="journal article" date="2014" name="Science">
        <title>Ancient hybridizations among the ancestral genomes of bread wheat.</title>
        <authorList>
            <consortium name="International Wheat Genome Sequencing Consortium,"/>
            <person name="Marcussen T."/>
            <person name="Sandve S.R."/>
            <person name="Heier L."/>
            <person name="Spannagl M."/>
            <person name="Pfeifer M."/>
            <person name="Jakobsen K.S."/>
            <person name="Wulff B.B."/>
            <person name="Steuernagel B."/>
            <person name="Mayer K.F."/>
            <person name="Olsen O.A."/>
        </authorList>
    </citation>
    <scope>NUCLEOTIDE SEQUENCE [LARGE SCALE GENOMIC DNA]</scope>
    <source>
        <strain evidence="3">cv. AL8/78</strain>
    </source>
</reference>
<feature type="domain" description="Reverse transcriptase" evidence="1">
    <location>
        <begin position="327"/>
        <end position="422"/>
    </location>
</feature>
<reference evidence="2" key="4">
    <citation type="submission" date="2019-03" db="UniProtKB">
        <authorList>
            <consortium name="EnsemblPlants"/>
        </authorList>
    </citation>
    <scope>IDENTIFICATION</scope>
</reference>
<dbReference type="PANTHER" id="PTHR19446">
    <property type="entry name" value="REVERSE TRANSCRIPTASES"/>
    <property type="match status" value="1"/>
</dbReference>
<reference evidence="2" key="3">
    <citation type="journal article" date="2017" name="Nature">
        <title>Genome sequence of the progenitor of the wheat D genome Aegilops tauschii.</title>
        <authorList>
            <person name="Luo M.C."/>
            <person name="Gu Y.Q."/>
            <person name="Puiu D."/>
            <person name="Wang H."/>
            <person name="Twardziok S.O."/>
            <person name="Deal K.R."/>
            <person name="Huo N."/>
            <person name="Zhu T."/>
            <person name="Wang L."/>
            <person name="Wang Y."/>
            <person name="McGuire P.E."/>
            <person name="Liu S."/>
            <person name="Long H."/>
            <person name="Ramasamy R.K."/>
            <person name="Rodriguez J.C."/>
            <person name="Van S.L."/>
            <person name="Yuan L."/>
            <person name="Wang Z."/>
            <person name="Xia Z."/>
            <person name="Xiao L."/>
            <person name="Anderson O.D."/>
            <person name="Ouyang S."/>
            <person name="Liang Y."/>
            <person name="Zimin A.V."/>
            <person name="Pertea G."/>
            <person name="Qi P."/>
            <person name="Bennetzen J.L."/>
            <person name="Dai X."/>
            <person name="Dawson M.W."/>
            <person name="Muller H.G."/>
            <person name="Kugler K."/>
            <person name="Rivarola-Duarte L."/>
            <person name="Spannagl M."/>
            <person name="Mayer K.F.X."/>
            <person name="Lu F.H."/>
            <person name="Bevan M.W."/>
            <person name="Leroy P."/>
            <person name="Li P."/>
            <person name="You F.M."/>
            <person name="Sun Q."/>
            <person name="Liu Z."/>
            <person name="Lyons E."/>
            <person name="Wicker T."/>
            <person name="Salzberg S.L."/>
            <person name="Devos K.M."/>
            <person name="Dvorak J."/>
        </authorList>
    </citation>
    <scope>NUCLEOTIDE SEQUENCE [LARGE SCALE GENOMIC DNA]</scope>
    <source>
        <strain evidence="2">cv. AL8/78</strain>
    </source>
</reference>
<reference evidence="2" key="5">
    <citation type="journal article" date="2021" name="G3 (Bethesda)">
        <title>Aegilops tauschii genome assembly Aet v5.0 features greater sequence contiguity and improved annotation.</title>
        <authorList>
            <person name="Wang L."/>
            <person name="Zhu T."/>
            <person name="Rodriguez J.C."/>
            <person name="Deal K.R."/>
            <person name="Dubcovsky J."/>
            <person name="McGuire P.E."/>
            <person name="Lux T."/>
            <person name="Spannagl M."/>
            <person name="Mayer K.F.X."/>
            <person name="Baldrich P."/>
            <person name="Meyers B.C."/>
            <person name="Huo N."/>
            <person name="Gu Y.Q."/>
            <person name="Zhou H."/>
            <person name="Devos K.M."/>
            <person name="Bennetzen J.L."/>
            <person name="Unver T."/>
            <person name="Budak H."/>
            <person name="Gulick P.J."/>
            <person name="Galiba G."/>
            <person name="Kalapos B."/>
            <person name="Nelson D.R."/>
            <person name="Li P."/>
            <person name="You F.M."/>
            <person name="Luo M.C."/>
            <person name="Dvorak J."/>
        </authorList>
    </citation>
    <scope>NUCLEOTIDE SEQUENCE [LARGE SCALE GENOMIC DNA]</scope>
    <source>
        <strain evidence="2">cv. AL8/78</strain>
    </source>
</reference>
<sequence>MDTEWELKFPMVTVRALERIEALSDHAPIILDSNSTSHSSRHPFKFELAWLHREGFVEIIKKVWERPAIGRTPIQRWNYKIRAMRQHLSGWAKHTNGLYKKEKQRLCTIIDDLDKIAEIQTLSQHEIELKNQSNEKVARLLREEEIKYYQRSKADFILMGDSNTRYFQLLANGRHRKKCIHSLQQDEGRIEGQRELKNYITSYYKSLFGASDEGNVTLDETQIDDIPQVTAEENDILTAPFSEEEVRAAVFQMEHNKAPRPDGFPAEFYQNFWDIIKADLLELFNCLHADRLDLFRINFGEIVLLPKIKGAERIQQFRPICLLNVSFKIFTKVNMSGVIFKIDFEKAYDKVKWSFLQQALRMKGFSDKWRQWIHNFITGGSVAIKVNDDVGHYFQTKKGLRQGDSMSPMLFNIVADMLAILIERAKQDGQIAGVVP</sequence>
<name>A0A453LKM7_AEGTS</name>
<evidence type="ECO:0000313" key="2">
    <source>
        <dbReference type="EnsemblPlants" id="AET5Gv20815000.1"/>
    </source>
</evidence>
<dbReference type="Proteomes" id="UP000015105">
    <property type="component" value="Chromosome 5D"/>
</dbReference>
<dbReference type="InterPro" id="IPR000477">
    <property type="entry name" value="RT_dom"/>
</dbReference>
<dbReference type="STRING" id="200361.A0A453LKM7"/>
<dbReference type="SUPFAM" id="SSF56672">
    <property type="entry name" value="DNA/RNA polymerases"/>
    <property type="match status" value="1"/>
</dbReference>